<evidence type="ECO:0000256" key="4">
    <source>
        <dbReference type="ARBA" id="ARBA00022989"/>
    </source>
</evidence>
<comment type="subcellular location">
    <subcellularLocation>
        <location evidence="1">Membrane</location>
        <topology evidence="1">Multi-pass membrane protein</topology>
    </subcellularLocation>
</comment>
<feature type="transmembrane region" description="Helical" evidence="6">
    <location>
        <begin position="104"/>
        <end position="123"/>
    </location>
</feature>
<keyword evidence="3 6" id="KW-0812">Transmembrane</keyword>
<sequence>MTNELQLGKGSRYSITLLVFFGPYVLFQFPAAMVVRKLGPRVFLSSIVFAWGIVMICFGFARDWKTLIGLRMILGALEAGCFPSQYYLISSWYSRFDLHKRTSVFYLIGVVGSALGGVLGLLFSQMSGLANYKGWRWIFIMEGIITCLIGLLGFIFMVDFPETAYKSFKFLTEKECQFVVRRINRDRQDGEPEKFVLRSCSTIQAYSVGFYLPIILEKEIGFSVPVAQALSTPPYVAAMILMFFEGLLSDRVRLRAPFLVFNALIATTGISLMCWSIIPGVQYLGAILVTAGSSANLPAVMVYQANNIRGPWKRAFCSASMISFGGTGGVAGSLVFRAQDAPKYLAGIYACLTANGVIIGTTAILTAYFWVRNAQAEKGLYVIEKLAAFRYTL</sequence>
<protein>
    <submittedName>
        <fullName evidence="8">MFS general substrate transporter</fullName>
    </submittedName>
</protein>
<dbReference type="GeneID" id="62167310"/>
<feature type="domain" description="Major facilitator superfamily (MFS) profile" evidence="7">
    <location>
        <begin position="1"/>
        <end position="378"/>
    </location>
</feature>
<dbReference type="GO" id="GO:0016020">
    <property type="term" value="C:membrane"/>
    <property type="evidence" value="ECO:0007669"/>
    <property type="project" value="UniProtKB-SubCell"/>
</dbReference>
<reference evidence="8" key="2">
    <citation type="submission" date="2020-11" db="EMBL/GenBank/DDBJ databases">
        <title>Whole genome sequencing of Colletotrichum sp.</title>
        <authorList>
            <person name="Li H."/>
        </authorList>
    </citation>
    <scope>NUCLEOTIDE SEQUENCE</scope>
    <source>
        <strain evidence="8">CkLH20</strain>
    </source>
</reference>
<evidence type="ECO:0000256" key="6">
    <source>
        <dbReference type="SAM" id="Phobius"/>
    </source>
</evidence>
<feature type="transmembrane region" description="Helical" evidence="6">
    <location>
        <begin position="222"/>
        <end position="244"/>
    </location>
</feature>
<feature type="transmembrane region" description="Helical" evidence="6">
    <location>
        <begin position="315"/>
        <end position="338"/>
    </location>
</feature>
<keyword evidence="2" id="KW-0813">Transport</keyword>
<organism evidence="8 9">
    <name type="scientific">Colletotrichum karsti</name>
    <dbReference type="NCBI Taxonomy" id="1095194"/>
    <lineage>
        <taxon>Eukaryota</taxon>
        <taxon>Fungi</taxon>
        <taxon>Dikarya</taxon>
        <taxon>Ascomycota</taxon>
        <taxon>Pezizomycotina</taxon>
        <taxon>Sordariomycetes</taxon>
        <taxon>Hypocreomycetidae</taxon>
        <taxon>Glomerellales</taxon>
        <taxon>Glomerellaceae</taxon>
        <taxon>Colletotrichum</taxon>
        <taxon>Colletotrichum boninense species complex</taxon>
    </lineage>
</organism>
<gene>
    <name evidence="8" type="ORF">CkaCkLH20_11522</name>
</gene>
<dbReference type="Pfam" id="PF07690">
    <property type="entry name" value="MFS_1"/>
    <property type="match status" value="1"/>
</dbReference>
<keyword evidence="4 6" id="KW-1133">Transmembrane helix</keyword>
<dbReference type="OrthoDB" id="3639251at2759"/>
<feature type="transmembrane region" description="Helical" evidence="6">
    <location>
        <begin position="135"/>
        <end position="158"/>
    </location>
</feature>
<keyword evidence="9" id="KW-1185">Reference proteome</keyword>
<dbReference type="EMBL" id="JAATWM020000048">
    <property type="protein sequence ID" value="KAF9871105.1"/>
    <property type="molecule type" value="Genomic_DNA"/>
</dbReference>
<dbReference type="InterPro" id="IPR036259">
    <property type="entry name" value="MFS_trans_sf"/>
</dbReference>
<reference evidence="8" key="1">
    <citation type="submission" date="2020-03" db="EMBL/GenBank/DDBJ databases">
        <authorList>
            <person name="He L."/>
        </authorList>
    </citation>
    <scope>NUCLEOTIDE SEQUENCE</scope>
    <source>
        <strain evidence="8">CkLH20</strain>
    </source>
</reference>
<accession>A0A9P6I370</accession>
<dbReference type="RefSeq" id="XP_038740566.1">
    <property type="nucleotide sequence ID" value="XM_038894236.1"/>
</dbReference>
<name>A0A9P6I370_9PEZI</name>
<evidence type="ECO:0000256" key="5">
    <source>
        <dbReference type="ARBA" id="ARBA00023136"/>
    </source>
</evidence>
<dbReference type="SUPFAM" id="SSF103473">
    <property type="entry name" value="MFS general substrate transporter"/>
    <property type="match status" value="1"/>
</dbReference>
<evidence type="ECO:0000259" key="7">
    <source>
        <dbReference type="PROSITE" id="PS50850"/>
    </source>
</evidence>
<comment type="caution">
    <text evidence="8">The sequence shown here is derived from an EMBL/GenBank/DDBJ whole genome shotgun (WGS) entry which is preliminary data.</text>
</comment>
<evidence type="ECO:0000313" key="8">
    <source>
        <dbReference type="EMBL" id="KAF9871105.1"/>
    </source>
</evidence>
<feature type="transmembrane region" description="Helical" evidence="6">
    <location>
        <begin position="12"/>
        <end position="35"/>
    </location>
</feature>
<feature type="transmembrane region" description="Helical" evidence="6">
    <location>
        <begin position="42"/>
        <end position="61"/>
    </location>
</feature>
<evidence type="ECO:0000256" key="1">
    <source>
        <dbReference type="ARBA" id="ARBA00004141"/>
    </source>
</evidence>
<evidence type="ECO:0000256" key="3">
    <source>
        <dbReference type="ARBA" id="ARBA00022692"/>
    </source>
</evidence>
<dbReference type="Gene3D" id="1.20.1250.20">
    <property type="entry name" value="MFS general substrate transporter like domains"/>
    <property type="match status" value="2"/>
</dbReference>
<feature type="transmembrane region" description="Helical" evidence="6">
    <location>
        <begin position="73"/>
        <end position="92"/>
    </location>
</feature>
<evidence type="ECO:0000256" key="2">
    <source>
        <dbReference type="ARBA" id="ARBA00022448"/>
    </source>
</evidence>
<dbReference type="PANTHER" id="PTHR43791:SF47">
    <property type="entry name" value="MAJOR FACILITATOR SUPERFAMILY (MFS) PROFILE DOMAIN-CONTAINING PROTEIN-RELATED"/>
    <property type="match status" value="1"/>
</dbReference>
<dbReference type="AlphaFoldDB" id="A0A9P6I370"/>
<feature type="transmembrane region" description="Helical" evidence="6">
    <location>
        <begin position="344"/>
        <end position="371"/>
    </location>
</feature>
<dbReference type="PANTHER" id="PTHR43791">
    <property type="entry name" value="PERMEASE-RELATED"/>
    <property type="match status" value="1"/>
</dbReference>
<dbReference type="GO" id="GO:0022857">
    <property type="term" value="F:transmembrane transporter activity"/>
    <property type="evidence" value="ECO:0007669"/>
    <property type="project" value="InterPro"/>
</dbReference>
<dbReference type="InterPro" id="IPR020846">
    <property type="entry name" value="MFS_dom"/>
</dbReference>
<evidence type="ECO:0000313" key="9">
    <source>
        <dbReference type="Proteomes" id="UP000781932"/>
    </source>
</evidence>
<keyword evidence="5 6" id="KW-0472">Membrane</keyword>
<feature type="transmembrane region" description="Helical" evidence="6">
    <location>
        <begin position="256"/>
        <end position="278"/>
    </location>
</feature>
<dbReference type="PROSITE" id="PS50850">
    <property type="entry name" value="MFS"/>
    <property type="match status" value="1"/>
</dbReference>
<dbReference type="Proteomes" id="UP000781932">
    <property type="component" value="Unassembled WGS sequence"/>
</dbReference>
<dbReference type="InterPro" id="IPR011701">
    <property type="entry name" value="MFS"/>
</dbReference>
<feature type="transmembrane region" description="Helical" evidence="6">
    <location>
        <begin position="284"/>
        <end position="303"/>
    </location>
</feature>
<proteinExistence type="predicted"/>